<keyword evidence="2" id="KW-1185">Reference proteome</keyword>
<name>A0A6P1B9B3_9BRAD</name>
<dbReference type="Proteomes" id="UP000468531">
    <property type="component" value="Unassembled WGS sequence"/>
</dbReference>
<proteinExistence type="predicted"/>
<dbReference type="RefSeq" id="WP_163150900.1">
    <property type="nucleotide sequence ID" value="NZ_VKHP01000009.1"/>
</dbReference>
<organism evidence="1 2">
    <name type="scientific">Bradyrhizobium uaiense</name>
    <dbReference type="NCBI Taxonomy" id="2594946"/>
    <lineage>
        <taxon>Bacteria</taxon>
        <taxon>Pseudomonadati</taxon>
        <taxon>Pseudomonadota</taxon>
        <taxon>Alphaproteobacteria</taxon>
        <taxon>Hyphomicrobiales</taxon>
        <taxon>Nitrobacteraceae</taxon>
        <taxon>Bradyrhizobium</taxon>
    </lineage>
</organism>
<comment type="caution">
    <text evidence="1">The sequence shown here is derived from an EMBL/GenBank/DDBJ whole genome shotgun (WGS) entry which is preliminary data.</text>
</comment>
<gene>
    <name evidence="1" type="ORF">FNJ47_04185</name>
</gene>
<dbReference type="AlphaFoldDB" id="A0A6P1B9B3"/>
<sequence length="155" mass="17657">MRIIFRYLAMQDVVDFAIATLRERSPVGSVDDPHPGLYRDSHTVFLNGRVVTDVSGFRRGDQINISNPVPYARKIEIGRMKMKVAPKIYQETALIVAGRYGNRAAVKFTFMPVRFGDIAAYAAFSRQIKAGRRRMSDKARQAWLVRQPALEIRAR</sequence>
<protein>
    <submittedName>
        <fullName evidence="1">Uncharacterized protein</fullName>
    </submittedName>
</protein>
<reference evidence="1 2" key="1">
    <citation type="journal article" date="2020" name="Arch. Microbiol.">
        <title>Bradyrhizobium uaiense sp. nov., a new highly efficient cowpea symbiont.</title>
        <authorList>
            <person name="Cabral Michel D."/>
            <person name="Azarias Guimaraes A."/>
            <person name="Martins da Costa E."/>
            <person name="Soares de Carvalho T."/>
            <person name="Balsanelli E."/>
            <person name="Willems A."/>
            <person name="Maltempi de Souza E."/>
            <person name="de Souza Moreira F.M."/>
        </authorList>
    </citation>
    <scope>NUCLEOTIDE SEQUENCE [LARGE SCALE GENOMIC DNA]</scope>
    <source>
        <strain evidence="1 2">UFLA 03-164</strain>
    </source>
</reference>
<evidence type="ECO:0000313" key="2">
    <source>
        <dbReference type="Proteomes" id="UP000468531"/>
    </source>
</evidence>
<evidence type="ECO:0000313" key="1">
    <source>
        <dbReference type="EMBL" id="NEU95047.1"/>
    </source>
</evidence>
<dbReference type="EMBL" id="VKHP01000009">
    <property type="protein sequence ID" value="NEU95047.1"/>
    <property type="molecule type" value="Genomic_DNA"/>
</dbReference>
<accession>A0A6P1B9B3</accession>